<keyword evidence="2" id="KW-1003">Cell membrane</keyword>
<keyword evidence="9" id="KW-1185">Reference proteome</keyword>
<protein>
    <submittedName>
        <fullName evidence="8">Lipid A biosynthesis acyltransferase</fullName>
    </submittedName>
</protein>
<dbReference type="PANTHER" id="PTHR30606">
    <property type="entry name" value="LIPID A BIOSYNTHESIS LAUROYL ACYLTRANSFERASE"/>
    <property type="match status" value="1"/>
</dbReference>
<dbReference type="Pfam" id="PF03279">
    <property type="entry name" value="Lip_A_acyltrans"/>
    <property type="match status" value="1"/>
</dbReference>
<dbReference type="GO" id="GO:0009247">
    <property type="term" value="P:glycolipid biosynthetic process"/>
    <property type="evidence" value="ECO:0007669"/>
    <property type="project" value="UniProtKB-ARBA"/>
</dbReference>
<dbReference type="PIRSF" id="PIRSF026649">
    <property type="entry name" value="MsbB"/>
    <property type="match status" value="1"/>
</dbReference>
<keyword evidence="4 8" id="KW-0808">Transferase</keyword>
<dbReference type="GO" id="GO:0016746">
    <property type="term" value="F:acyltransferase activity"/>
    <property type="evidence" value="ECO:0007669"/>
    <property type="project" value="UniProtKB-KW"/>
</dbReference>
<name>A0A0B5BL20_9BACT</name>
<dbReference type="GO" id="GO:0005886">
    <property type="term" value="C:plasma membrane"/>
    <property type="evidence" value="ECO:0007669"/>
    <property type="project" value="UniProtKB-SubCell"/>
</dbReference>
<evidence type="ECO:0000256" key="6">
    <source>
        <dbReference type="ARBA" id="ARBA00023315"/>
    </source>
</evidence>
<dbReference type="PANTHER" id="PTHR30606:SF9">
    <property type="entry name" value="LIPID A BIOSYNTHESIS LAUROYLTRANSFERASE"/>
    <property type="match status" value="1"/>
</dbReference>
<accession>A0A0B5BL20</accession>
<evidence type="ECO:0000256" key="7">
    <source>
        <dbReference type="SAM" id="Phobius"/>
    </source>
</evidence>
<keyword evidence="7" id="KW-1133">Transmembrane helix</keyword>
<dbReference type="EMBL" id="CP009788">
    <property type="protein sequence ID" value="AJE04761.1"/>
    <property type="molecule type" value="Genomic_DNA"/>
</dbReference>
<dbReference type="STRING" id="345632.GPICK_00400"/>
<dbReference type="CDD" id="cd07984">
    <property type="entry name" value="LPLAT_LABLAT-like"/>
    <property type="match status" value="1"/>
</dbReference>
<comment type="subcellular location">
    <subcellularLocation>
        <location evidence="1">Cell inner membrane</location>
    </subcellularLocation>
</comment>
<keyword evidence="5 7" id="KW-0472">Membrane</keyword>
<dbReference type="InterPro" id="IPR004960">
    <property type="entry name" value="LipA_acyltrans"/>
</dbReference>
<gene>
    <name evidence="8" type="ORF">GPICK_00400</name>
</gene>
<dbReference type="Proteomes" id="UP000057609">
    <property type="component" value="Chromosome"/>
</dbReference>
<dbReference type="AlphaFoldDB" id="A0A0B5BL20"/>
<dbReference type="KEGG" id="gpi:GPICK_00400"/>
<evidence type="ECO:0000256" key="1">
    <source>
        <dbReference type="ARBA" id="ARBA00004533"/>
    </source>
</evidence>
<reference evidence="8 9" key="1">
    <citation type="journal article" date="2015" name="Genome Announc.">
        <title>Complete Genome of Geobacter pickeringii G13T, a Metal-Reducing Isolate from Sedimentary Kaolin Deposits.</title>
        <authorList>
            <person name="Badalamenti J.P."/>
            <person name="Bond D.R."/>
        </authorList>
    </citation>
    <scope>NUCLEOTIDE SEQUENCE [LARGE SCALE GENOMIC DNA]</scope>
    <source>
        <strain evidence="8 9">G13</strain>
    </source>
</reference>
<evidence type="ECO:0000256" key="2">
    <source>
        <dbReference type="ARBA" id="ARBA00022475"/>
    </source>
</evidence>
<proteinExistence type="predicted"/>
<evidence type="ECO:0000256" key="4">
    <source>
        <dbReference type="ARBA" id="ARBA00022679"/>
    </source>
</evidence>
<keyword evidence="6 8" id="KW-0012">Acyltransferase</keyword>
<evidence type="ECO:0000313" key="8">
    <source>
        <dbReference type="EMBL" id="AJE04761.1"/>
    </source>
</evidence>
<organism evidence="8 9">
    <name type="scientific">Geobacter pickeringii</name>
    <dbReference type="NCBI Taxonomy" id="345632"/>
    <lineage>
        <taxon>Bacteria</taxon>
        <taxon>Pseudomonadati</taxon>
        <taxon>Thermodesulfobacteriota</taxon>
        <taxon>Desulfuromonadia</taxon>
        <taxon>Geobacterales</taxon>
        <taxon>Geobacteraceae</taxon>
        <taxon>Geobacter</taxon>
    </lineage>
</organism>
<evidence type="ECO:0000313" key="9">
    <source>
        <dbReference type="Proteomes" id="UP000057609"/>
    </source>
</evidence>
<keyword evidence="7" id="KW-0812">Transmembrane</keyword>
<feature type="transmembrane region" description="Helical" evidence="7">
    <location>
        <begin position="9"/>
        <end position="27"/>
    </location>
</feature>
<sequence>MLRAAFRSVKWRLGLALFVVVSLPVALLPRRLAVWLGGVAGALTVFFLPRVRRTAVGNIRDSLPYLETLPEWDPACGDPEAIVRRTFANFGRTVVEVLTLYYGRGAGLMAGVEFRGVEHYEQARAKGKGIFFITGHCGNWELMALTFGARFADVAVVARRQKYPHFNGLLDRLRHGFGNSVIYAEGAARSIFFRLRKQGIVGILIDQAVQENEGAVVDFFGRGAWTTTMPAVVAARTGAPLLPIFIHREGGRHVVTISPEVELAPADDHRETTRRLNRAIEGHIARHPAEWLWVYKRWKRT</sequence>
<keyword evidence="3" id="KW-0997">Cell inner membrane</keyword>
<dbReference type="HOGENOM" id="CLU_049421_4_0_7"/>
<evidence type="ECO:0000256" key="3">
    <source>
        <dbReference type="ARBA" id="ARBA00022519"/>
    </source>
</evidence>
<feature type="transmembrane region" description="Helical" evidence="7">
    <location>
        <begin position="33"/>
        <end position="51"/>
    </location>
</feature>
<evidence type="ECO:0000256" key="5">
    <source>
        <dbReference type="ARBA" id="ARBA00023136"/>
    </source>
</evidence>